<name>A0ACC2ME27_PERAE</name>
<dbReference type="EMBL" id="CM056810">
    <property type="protein sequence ID" value="KAJ8643927.1"/>
    <property type="molecule type" value="Genomic_DNA"/>
</dbReference>
<protein>
    <submittedName>
        <fullName evidence="1">Uncharacterized protein</fullName>
    </submittedName>
</protein>
<organism evidence="1 2">
    <name type="scientific">Persea americana</name>
    <name type="common">Avocado</name>
    <dbReference type="NCBI Taxonomy" id="3435"/>
    <lineage>
        <taxon>Eukaryota</taxon>
        <taxon>Viridiplantae</taxon>
        <taxon>Streptophyta</taxon>
        <taxon>Embryophyta</taxon>
        <taxon>Tracheophyta</taxon>
        <taxon>Spermatophyta</taxon>
        <taxon>Magnoliopsida</taxon>
        <taxon>Magnoliidae</taxon>
        <taxon>Laurales</taxon>
        <taxon>Lauraceae</taxon>
        <taxon>Persea</taxon>
    </lineage>
</organism>
<dbReference type="Proteomes" id="UP001234297">
    <property type="component" value="Chromosome 2"/>
</dbReference>
<evidence type="ECO:0000313" key="2">
    <source>
        <dbReference type="Proteomes" id="UP001234297"/>
    </source>
</evidence>
<reference evidence="1 2" key="1">
    <citation type="journal article" date="2022" name="Hortic Res">
        <title>A haplotype resolved chromosomal level avocado genome allows analysis of novel avocado genes.</title>
        <authorList>
            <person name="Nath O."/>
            <person name="Fletcher S.J."/>
            <person name="Hayward A."/>
            <person name="Shaw L.M."/>
            <person name="Masouleh A.K."/>
            <person name="Furtado A."/>
            <person name="Henry R.J."/>
            <person name="Mitter N."/>
        </authorList>
    </citation>
    <scope>NUCLEOTIDE SEQUENCE [LARGE SCALE GENOMIC DNA]</scope>
    <source>
        <strain evidence="2">cv. Hass</strain>
    </source>
</reference>
<proteinExistence type="predicted"/>
<comment type="caution">
    <text evidence="1">The sequence shown here is derived from an EMBL/GenBank/DDBJ whole genome shotgun (WGS) entry which is preliminary data.</text>
</comment>
<gene>
    <name evidence="1" type="ORF">MRB53_005675</name>
</gene>
<evidence type="ECO:0000313" key="1">
    <source>
        <dbReference type="EMBL" id="KAJ8643927.1"/>
    </source>
</evidence>
<accession>A0ACC2ME27</accession>
<sequence length="180" mass="19862">MTRGRLPGGGGSSVVGKRETRLYEPEERLHSSSEGVQILVPRLLIHQTLPNEEEFLQVVLALFFSSAKIMASFRDADRRLYPFKAVCSLLDSGDNGRFRPLPTDQGLLTLGNFLAVQKNWGAKIAHAPSIFDNVEKVLISSPHAKYQNGALNPASRFVLMTMGQLLLVRQAKAEKTSSKV</sequence>
<keyword evidence="2" id="KW-1185">Reference proteome</keyword>